<dbReference type="EMBL" id="CP025430">
    <property type="protein sequence ID" value="AUH64772.1"/>
    <property type="molecule type" value="Genomic_DNA"/>
</dbReference>
<keyword evidence="3" id="KW-1185">Reference proteome</keyword>
<evidence type="ECO:0000313" key="2">
    <source>
        <dbReference type="EMBL" id="AUH64772.1"/>
    </source>
</evidence>
<dbReference type="InterPro" id="IPR028992">
    <property type="entry name" value="Hedgehog/Intein_dom"/>
</dbReference>
<dbReference type="Pfam" id="PF13403">
    <property type="entry name" value="Hint_2"/>
    <property type="match status" value="1"/>
</dbReference>
<dbReference type="InterPro" id="IPR036844">
    <property type="entry name" value="Hint_dom_sf"/>
</dbReference>
<evidence type="ECO:0000259" key="1">
    <source>
        <dbReference type="Pfam" id="PF13403"/>
    </source>
</evidence>
<name>A0A2H5EZQ6_9RHOB</name>
<accession>A0A2H5EZQ6</accession>
<proteinExistence type="predicted"/>
<dbReference type="Proteomes" id="UP000234530">
    <property type="component" value="Chromosome"/>
</dbReference>
<protein>
    <recommendedName>
        <fullName evidence="1">Hedgehog/Intein (Hint) domain-containing protein</fullName>
    </recommendedName>
</protein>
<organism evidence="2 3">
    <name type="scientific">Paracoccus zhejiangensis</name>
    <dbReference type="NCBI Taxonomy" id="1077935"/>
    <lineage>
        <taxon>Bacteria</taxon>
        <taxon>Pseudomonadati</taxon>
        <taxon>Pseudomonadota</taxon>
        <taxon>Alphaproteobacteria</taxon>
        <taxon>Rhodobacterales</taxon>
        <taxon>Paracoccaceae</taxon>
        <taxon>Paracoccus</taxon>
    </lineage>
</organism>
<reference evidence="2 3" key="1">
    <citation type="journal article" date="2013" name="Antonie Van Leeuwenhoek">
        <title>Paracoccus zhejiangensis sp. nov., isolated from activated sludge in wastewater-treatment system.</title>
        <authorList>
            <person name="Wu Z.G."/>
            <person name="Zhang D.F."/>
            <person name="Liu Y.L."/>
            <person name="Wang F."/>
            <person name="Jiang X."/>
            <person name="Li C."/>
            <person name="Li S.P."/>
            <person name="Hong Q."/>
            <person name="Li W.J."/>
        </authorList>
    </citation>
    <scope>NUCLEOTIDE SEQUENCE [LARGE SCALE GENOMIC DNA]</scope>
    <source>
        <strain evidence="2 3">J6</strain>
    </source>
</reference>
<dbReference type="Gene3D" id="2.170.16.10">
    <property type="entry name" value="Hedgehog/Intein (Hint) domain"/>
    <property type="match status" value="1"/>
</dbReference>
<gene>
    <name evidence="2" type="ORF">CX676_11845</name>
</gene>
<feature type="domain" description="Hedgehog/Intein (Hint)" evidence="1">
    <location>
        <begin position="162"/>
        <end position="308"/>
    </location>
</feature>
<dbReference type="AlphaFoldDB" id="A0A2H5EZQ6"/>
<evidence type="ECO:0000313" key="3">
    <source>
        <dbReference type="Proteomes" id="UP000234530"/>
    </source>
</evidence>
<dbReference type="SUPFAM" id="SSF51294">
    <property type="entry name" value="Hedgehog/intein (Hint) domain"/>
    <property type="match status" value="1"/>
</dbReference>
<sequence>MTRTAGNTEIWTVDSSQTVEVLVFFGTQAEFNALLDPSIYDLKIIDNNPTDDKVGAQELRTALNQAISDGTLTSAFAPSNNQGYLGTSQTDYDDHGLEDTAGYSTSGQGIESSTSAVLISLHEPVPLVPSDPSFEILAIPGYKGGVGNFSPYFPGTLGPNPICFVSGTMIETVAGPRAVETLAAGDLINSADRGAIPLRLSLYSEVTPAQLARQPELRPIRISVGALGADLPDRDLLVSPQHRILIRSKIAQRMFGTDEVLVAAKQLLQLEGIDIASDLDEFRYYHLVFDQHEVIRSNGALSESLYPGPEALRSVGRAARREIYTLFPHLRDIDPSDVIAARMLASGRQARKLANRHLQNRKPLLS</sequence>
<dbReference type="OrthoDB" id="6305173at2"/>
<dbReference type="KEGG" id="pzh:CX676_11845"/>